<dbReference type="PANTHER" id="PTHR21389">
    <property type="entry name" value="P53 INDUCED PROTEIN"/>
    <property type="match status" value="1"/>
</dbReference>
<feature type="transmembrane region" description="Helical" evidence="6">
    <location>
        <begin position="76"/>
        <end position="97"/>
    </location>
</feature>
<organism evidence="7 8">
    <name type="scientific">Jaapia argillacea MUCL 33604</name>
    <dbReference type="NCBI Taxonomy" id="933084"/>
    <lineage>
        <taxon>Eukaryota</taxon>
        <taxon>Fungi</taxon>
        <taxon>Dikarya</taxon>
        <taxon>Basidiomycota</taxon>
        <taxon>Agaricomycotina</taxon>
        <taxon>Agaricomycetes</taxon>
        <taxon>Agaricomycetidae</taxon>
        <taxon>Jaapiales</taxon>
        <taxon>Jaapiaceae</taxon>
        <taxon>Jaapia</taxon>
    </lineage>
</organism>
<dbReference type="HOGENOM" id="CLU_046461_0_0_1"/>
<comment type="subcellular location">
    <subcellularLocation>
        <location evidence="1">Membrane</location>
        <topology evidence="1">Multi-pass membrane protein</topology>
    </subcellularLocation>
</comment>
<dbReference type="Pfam" id="PF07264">
    <property type="entry name" value="EI24"/>
    <property type="match status" value="1"/>
</dbReference>
<keyword evidence="8" id="KW-1185">Reference proteome</keyword>
<evidence type="ECO:0000256" key="3">
    <source>
        <dbReference type="ARBA" id="ARBA00022989"/>
    </source>
</evidence>
<keyword evidence="2 6" id="KW-0812">Transmembrane</keyword>
<feature type="compositionally biased region" description="Gly residues" evidence="5">
    <location>
        <begin position="371"/>
        <end position="380"/>
    </location>
</feature>
<dbReference type="STRING" id="933084.A0A067QAB9"/>
<feature type="transmembrane region" description="Helical" evidence="6">
    <location>
        <begin position="167"/>
        <end position="186"/>
    </location>
</feature>
<feature type="compositionally biased region" description="Low complexity" evidence="5">
    <location>
        <begin position="351"/>
        <end position="362"/>
    </location>
</feature>
<feature type="transmembrane region" description="Helical" evidence="6">
    <location>
        <begin position="192"/>
        <end position="217"/>
    </location>
</feature>
<dbReference type="PANTHER" id="PTHR21389:SF0">
    <property type="entry name" value="ETOPOSIDE-INDUCED PROTEIN 2.4 HOMOLOG"/>
    <property type="match status" value="1"/>
</dbReference>
<dbReference type="GO" id="GO:0016236">
    <property type="term" value="P:macroautophagy"/>
    <property type="evidence" value="ECO:0007669"/>
    <property type="project" value="TreeGrafter"/>
</dbReference>
<evidence type="ECO:0000313" key="8">
    <source>
        <dbReference type="Proteomes" id="UP000027265"/>
    </source>
</evidence>
<feature type="transmembrane region" description="Helical" evidence="6">
    <location>
        <begin position="229"/>
        <end position="247"/>
    </location>
</feature>
<evidence type="ECO:0008006" key="9">
    <source>
        <dbReference type="Google" id="ProtNLM"/>
    </source>
</evidence>
<dbReference type="Proteomes" id="UP000027265">
    <property type="component" value="Unassembled WGS sequence"/>
</dbReference>
<accession>A0A067QAB9</accession>
<proteinExistence type="predicted"/>
<dbReference type="AlphaFoldDB" id="A0A067QAB9"/>
<feature type="compositionally biased region" description="Gly residues" evidence="5">
    <location>
        <begin position="336"/>
        <end position="350"/>
    </location>
</feature>
<keyword evidence="4 6" id="KW-0472">Membrane</keyword>
<dbReference type="InterPro" id="IPR059112">
    <property type="entry name" value="CysZ/EI24"/>
</dbReference>
<protein>
    <recommendedName>
        <fullName evidence="9">EI24-domain-containing protein</fullName>
    </recommendedName>
</protein>
<evidence type="ECO:0000256" key="5">
    <source>
        <dbReference type="SAM" id="MobiDB-lite"/>
    </source>
</evidence>
<dbReference type="EMBL" id="KL197715">
    <property type="protein sequence ID" value="KDQ59531.1"/>
    <property type="molecule type" value="Genomic_DNA"/>
</dbReference>
<evidence type="ECO:0000256" key="1">
    <source>
        <dbReference type="ARBA" id="ARBA00004141"/>
    </source>
</evidence>
<reference evidence="8" key="1">
    <citation type="journal article" date="2014" name="Proc. Natl. Acad. Sci. U.S.A.">
        <title>Extensive sampling of basidiomycete genomes demonstrates inadequacy of the white-rot/brown-rot paradigm for wood decay fungi.</title>
        <authorList>
            <person name="Riley R."/>
            <person name="Salamov A.A."/>
            <person name="Brown D.W."/>
            <person name="Nagy L.G."/>
            <person name="Floudas D."/>
            <person name="Held B.W."/>
            <person name="Levasseur A."/>
            <person name="Lombard V."/>
            <person name="Morin E."/>
            <person name="Otillar R."/>
            <person name="Lindquist E.A."/>
            <person name="Sun H."/>
            <person name="LaButti K.M."/>
            <person name="Schmutz J."/>
            <person name="Jabbour D."/>
            <person name="Luo H."/>
            <person name="Baker S.E."/>
            <person name="Pisabarro A.G."/>
            <person name="Walton J.D."/>
            <person name="Blanchette R.A."/>
            <person name="Henrissat B."/>
            <person name="Martin F."/>
            <person name="Cullen D."/>
            <person name="Hibbett D.S."/>
            <person name="Grigoriev I.V."/>
        </authorList>
    </citation>
    <scope>NUCLEOTIDE SEQUENCE [LARGE SCALE GENOMIC DNA]</scope>
    <source>
        <strain evidence="8">MUCL 33604</strain>
    </source>
</reference>
<evidence type="ECO:0000256" key="2">
    <source>
        <dbReference type="ARBA" id="ARBA00022692"/>
    </source>
</evidence>
<dbReference type="GO" id="GO:0005783">
    <property type="term" value="C:endoplasmic reticulum"/>
    <property type="evidence" value="ECO:0007669"/>
    <property type="project" value="TreeGrafter"/>
</dbReference>
<evidence type="ECO:0000313" key="7">
    <source>
        <dbReference type="EMBL" id="KDQ59531.1"/>
    </source>
</evidence>
<feature type="region of interest" description="Disordered" evidence="5">
    <location>
        <begin position="331"/>
        <end position="393"/>
    </location>
</feature>
<evidence type="ECO:0000256" key="4">
    <source>
        <dbReference type="ARBA" id="ARBA00023136"/>
    </source>
</evidence>
<sequence>MSRRYPARPQSVHYPPTSPTVYSPRQSYPVFISFQDTLKLQLSWAWSGLVDAFRWDIVFRTVTSDAEIQANLLKSLMLNSLSLVSIYTFDLLLHPLVQGQQKWLHRNVGWFYQVLWLLPVVGVSFYLNSSWCTLIAKRTYTLQHGLRTAATTPQTYTGLLNALATSAYRIIMVATSVVVSFSLGYVPIVGPWLAFVFLCWVDAYYCFEFIWIARGLSLSNRVRHLEERWAFYFAFGLPTAALCMWGSSLANAALFALLFPAYIIMAMHAHPVPQDPYSPLPPSQTSETSTSPIFPSPYIPIRFPVFALVIWLNDWIVRALSLGSGGGLHGTAGKRGSIGGGSTRGRGWGEGVVESAEEGSAGDIEMEKFGRGGSKGGMGGVDAKRVRKGRRLD</sequence>
<dbReference type="OrthoDB" id="266518at2759"/>
<gene>
    <name evidence="7" type="ORF">JAAARDRAFT_126788</name>
</gene>
<evidence type="ECO:0000256" key="6">
    <source>
        <dbReference type="SAM" id="Phobius"/>
    </source>
</evidence>
<dbReference type="GO" id="GO:0016020">
    <property type="term" value="C:membrane"/>
    <property type="evidence" value="ECO:0007669"/>
    <property type="project" value="UniProtKB-SubCell"/>
</dbReference>
<dbReference type="InParanoid" id="A0A067QAB9"/>
<feature type="transmembrane region" description="Helical" evidence="6">
    <location>
        <begin position="109"/>
        <end position="128"/>
    </location>
</feature>
<name>A0A067QAB9_9AGAM</name>
<keyword evidence="3 6" id="KW-1133">Transmembrane helix</keyword>